<dbReference type="InterPro" id="IPR021276">
    <property type="entry name" value="DUF2855"/>
</dbReference>
<name>A0ABZ0ILQ7_9BACT</name>
<dbReference type="Pfam" id="PF11017">
    <property type="entry name" value="DUF2855"/>
    <property type="match status" value="1"/>
</dbReference>
<organism evidence="1 2">
    <name type="scientific">Imperialibacter roseus</name>
    <dbReference type="NCBI Taxonomy" id="1324217"/>
    <lineage>
        <taxon>Bacteria</taxon>
        <taxon>Pseudomonadati</taxon>
        <taxon>Bacteroidota</taxon>
        <taxon>Cytophagia</taxon>
        <taxon>Cytophagales</taxon>
        <taxon>Flammeovirgaceae</taxon>
        <taxon>Imperialibacter</taxon>
    </lineage>
</organism>
<evidence type="ECO:0000313" key="2">
    <source>
        <dbReference type="Proteomes" id="UP001302349"/>
    </source>
</evidence>
<protein>
    <submittedName>
        <fullName evidence="1">DUF2855 family protein</fullName>
    </submittedName>
</protein>
<dbReference type="RefSeq" id="WP_317488233.1">
    <property type="nucleotide sequence ID" value="NZ_CP136051.1"/>
</dbReference>
<gene>
    <name evidence="1" type="ORF">RT717_20565</name>
</gene>
<sequence length="368" mass="41844">MAITNALDFVVKTDDLQQAKLVEKTYSDELSTNQVLLEIDKFSFTSNNITYGVVGEKMSYWKFFPTQSGYGIIPVWGLANVVISNHPDVQVGQRFYGYYPMSSHLLVTINSVSGKGFVDTTEHRQALPQVYNFYTNVEHDPTFTLETEELISIFRPLFVTSFLIDDHLAEQNFYKATYILITSASSKTAQALAYLLAHRKKENALNFKLVGLTSKRNIAFVRQLGWYDQTISYDEISHLNADEKFVVIDFAGNHNIQFQLQTLLGDKLAYNCLVGLVDWQNLEGETPLAQKGEFFFAPTHAEKRQKAWGLTGFQQNVEVAWQQFITSIQSVISINEYIGPEKLRQLYLDMLNGKVDPTHGNIVSLKDD</sequence>
<proteinExistence type="predicted"/>
<dbReference type="EMBL" id="CP136051">
    <property type="protein sequence ID" value="WOK05471.1"/>
    <property type="molecule type" value="Genomic_DNA"/>
</dbReference>
<dbReference type="Proteomes" id="UP001302349">
    <property type="component" value="Chromosome"/>
</dbReference>
<accession>A0ABZ0ILQ7</accession>
<reference evidence="1 2" key="1">
    <citation type="journal article" date="2023" name="Microbiol. Resour. Announc.">
        <title>Complete Genome Sequence of Imperialibacter roseus strain P4T.</title>
        <authorList>
            <person name="Tizabi D.R."/>
            <person name="Bachvaroff T."/>
            <person name="Hill R.T."/>
        </authorList>
    </citation>
    <scope>NUCLEOTIDE SEQUENCE [LARGE SCALE GENOMIC DNA]</scope>
    <source>
        <strain evidence="1 2">P4T</strain>
    </source>
</reference>
<keyword evidence="2" id="KW-1185">Reference proteome</keyword>
<evidence type="ECO:0000313" key="1">
    <source>
        <dbReference type="EMBL" id="WOK05471.1"/>
    </source>
</evidence>